<keyword evidence="2" id="KW-0808">Transferase</keyword>
<dbReference type="CDD" id="cd00303">
    <property type="entry name" value="retropepsin_like"/>
    <property type="match status" value="1"/>
</dbReference>
<evidence type="ECO:0000259" key="1">
    <source>
        <dbReference type="Pfam" id="PF03732"/>
    </source>
</evidence>
<accession>A0ABQ5GRN5</accession>
<keyword evidence="3" id="KW-1185">Reference proteome</keyword>
<dbReference type="EMBL" id="BQNB010018778">
    <property type="protein sequence ID" value="GJT78168.1"/>
    <property type="molecule type" value="Genomic_DNA"/>
</dbReference>
<sequence>MRNQQLQQEPDENHYQQGAILKTLELKCPQHYLTEMQKTAADAKCMTRSLTKELFTPFKDPKQEFQSSRKHFKTISLDESRSPDFHLFSDKEEYSEEEDAETMAKTMEQYMSKTQADYGSRVARPKIEDTDNFELKGQFLKELRTNTFSGASVSVVPLSTYLNLGLGVLDRTKLTVELGDMTVKYPKGIAKNVLVDYFEGWRIKNYFQSVKPASSLIKRVYMLSLRERMELDLEARLMGETLVINRSLDPLNEDYIELNDLNKPFELKRNQGDNLMPTIKEREVLEEFRTRDDELDTGIDDYPSYCDYDKKIHIDCAHNLKFSCMIGFEFTHVNFFPLLYVNVMSKKFHNSITKVSDEDKKNGISHPYQKLKGFYKGVLNLGPDYIRDTKMEEWLTRGHISVHEMEWQCMTRSSTKELFTPFKDPKREFRSSRKHFKTISLDESRSPYFHLFSNKEEYSEEEDAVTMTETMEQYMSKTRADYGSRVARPKIEDKDNFEQKGQFLKELRINTFSGSNHEDANEHIEKVLEIIDLFHIPNITIDQVMLRAFPMSLTGAVSHWLRNEPTGLITTWDGLKTKLLNKYRPPPQTAKKMEEINNFQQEPDENHYQAWERFKELLMKCPQHYLTETQEKWHNGTSRSRSTETSDGLATIQAQLNNLGREFKKVNEKSMLLKLDANNAKDPITPKIAHSKKKGKPSKKLTTHNLVDLFKEQRSARSSTKELFTPFKDPKREFRSSRKHFKTGQFLKELRTNTFSGSDHEDANEHIEKVLESSIQKKKTILFHMSKLLNIDQVMLRAFPMYLTGAIKKVNEKVYAAQAGCEQCKGPHYTKDCPLKEEGKTQFGGPFQGRGYRAAALRFYQRNNANPSYQERRQSMEDNLSKFMSESTKRHEENSNLIKEIQASMDAAIRNQGASIKTLEIQIRKMSKVLQERGFGSLPSSTEAKLRDQVKSISTTIEAESYLIRRASVSVVPLSTYLNLGLGKLARTKLTVELADRTVKYLKGIAKNVLVGIGKFVFPIDFIILDMPDDIKGPLMIGRPFLSTARAKIDVFK</sequence>
<keyword evidence="2" id="KW-0548">Nucleotidyltransferase</keyword>
<reference evidence="2" key="1">
    <citation type="journal article" date="2022" name="Int. J. Mol. Sci.">
        <title>Draft Genome of Tanacetum Coccineum: Genomic Comparison of Closely Related Tanacetum-Family Plants.</title>
        <authorList>
            <person name="Yamashiro T."/>
            <person name="Shiraishi A."/>
            <person name="Nakayama K."/>
            <person name="Satake H."/>
        </authorList>
    </citation>
    <scope>NUCLEOTIDE SEQUENCE</scope>
</reference>
<proteinExistence type="predicted"/>
<feature type="domain" description="Retrotransposon gag" evidence="1">
    <location>
        <begin position="548"/>
        <end position="629"/>
    </location>
</feature>
<dbReference type="GO" id="GO:0003887">
    <property type="term" value="F:DNA-directed DNA polymerase activity"/>
    <property type="evidence" value="ECO:0007669"/>
    <property type="project" value="UniProtKB-KW"/>
</dbReference>
<dbReference type="PANTHER" id="PTHR33067">
    <property type="entry name" value="RNA-DIRECTED DNA POLYMERASE-RELATED"/>
    <property type="match status" value="1"/>
</dbReference>
<dbReference type="InterPro" id="IPR021109">
    <property type="entry name" value="Peptidase_aspartic_dom_sf"/>
</dbReference>
<organism evidence="2 3">
    <name type="scientific">Tanacetum coccineum</name>
    <dbReference type="NCBI Taxonomy" id="301880"/>
    <lineage>
        <taxon>Eukaryota</taxon>
        <taxon>Viridiplantae</taxon>
        <taxon>Streptophyta</taxon>
        <taxon>Embryophyta</taxon>
        <taxon>Tracheophyta</taxon>
        <taxon>Spermatophyta</taxon>
        <taxon>Magnoliopsida</taxon>
        <taxon>eudicotyledons</taxon>
        <taxon>Gunneridae</taxon>
        <taxon>Pentapetalae</taxon>
        <taxon>asterids</taxon>
        <taxon>campanulids</taxon>
        <taxon>Asterales</taxon>
        <taxon>Asteraceae</taxon>
        <taxon>Asteroideae</taxon>
        <taxon>Anthemideae</taxon>
        <taxon>Anthemidinae</taxon>
        <taxon>Tanacetum</taxon>
    </lineage>
</organism>
<keyword evidence="2" id="KW-0239">DNA-directed DNA polymerase</keyword>
<evidence type="ECO:0000313" key="2">
    <source>
        <dbReference type="EMBL" id="GJT78168.1"/>
    </source>
</evidence>
<dbReference type="Pfam" id="PF03732">
    <property type="entry name" value="Retrotrans_gag"/>
    <property type="match status" value="1"/>
</dbReference>
<comment type="caution">
    <text evidence="2">The sequence shown here is derived from an EMBL/GenBank/DDBJ whole genome shotgun (WGS) entry which is preliminary data.</text>
</comment>
<reference evidence="2" key="2">
    <citation type="submission" date="2022-01" db="EMBL/GenBank/DDBJ databases">
        <authorList>
            <person name="Yamashiro T."/>
            <person name="Shiraishi A."/>
            <person name="Satake H."/>
            <person name="Nakayama K."/>
        </authorList>
    </citation>
    <scope>NUCLEOTIDE SEQUENCE</scope>
</reference>
<gene>
    <name evidence="2" type="ORF">Tco_1044893</name>
</gene>
<dbReference type="Proteomes" id="UP001151760">
    <property type="component" value="Unassembled WGS sequence"/>
</dbReference>
<dbReference type="PANTHER" id="PTHR33067:SF9">
    <property type="entry name" value="RNA-DIRECTED DNA POLYMERASE"/>
    <property type="match status" value="1"/>
</dbReference>
<evidence type="ECO:0000313" key="3">
    <source>
        <dbReference type="Proteomes" id="UP001151760"/>
    </source>
</evidence>
<protein>
    <submittedName>
        <fullName evidence="2">DNA-directed DNA polymerase</fullName>
    </submittedName>
</protein>
<dbReference type="Gene3D" id="2.40.70.10">
    <property type="entry name" value="Acid Proteases"/>
    <property type="match status" value="1"/>
</dbReference>
<dbReference type="InterPro" id="IPR005162">
    <property type="entry name" value="Retrotrans_gag_dom"/>
</dbReference>
<name>A0ABQ5GRN5_9ASTR</name>